<dbReference type="InterPro" id="IPR007110">
    <property type="entry name" value="Ig-like_dom"/>
</dbReference>
<dbReference type="PANTHER" id="PTHR11481">
    <property type="entry name" value="IMMUNOGLOBULIN FC RECEPTOR"/>
    <property type="match status" value="1"/>
</dbReference>
<keyword evidence="5" id="KW-1185">Reference proteome</keyword>
<dbReference type="Pfam" id="PF13927">
    <property type="entry name" value="Ig_3"/>
    <property type="match status" value="1"/>
</dbReference>
<sequence length="291" mass="32479">MVASLNQHAPPPHHPAESYMAKVHNLGGRAEVFTGEEIHLRCVAPADFSVWKYVWLRDDVELPEVSAGSELRVSPAESKHSGGYSCRRERKTVAGKTVTPKSMSLHITVNVGYVMLLINKPLLVGDTLQADCLVRGDPIIDQVSLYKDDVLVTQQERGTNGTLYVPRVDLSHRGSYTCSAAWRERGRPTNAKSKATAVNIQEIVAEPRLLVKVDDPPATITLSCVFDFYGRQETPVHVHFYRDGRKLLGIARSYSQMTLKIQNRSGSYSCKARVPKLDLARSSPHFKYDKH</sequence>
<dbReference type="InterPro" id="IPR003598">
    <property type="entry name" value="Ig_sub2"/>
</dbReference>
<feature type="domain" description="Ig-like" evidence="3">
    <location>
        <begin position="207"/>
        <end position="280"/>
    </location>
</feature>
<dbReference type="SMART" id="SM00409">
    <property type="entry name" value="IG"/>
    <property type="match status" value="2"/>
</dbReference>
<dbReference type="Gene3D" id="2.60.40.10">
    <property type="entry name" value="Immunoglobulins"/>
    <property type="match status" value="2"/>
</dbReference>
<evidence type="ECO:0000256" key="1">
    <source>
        <dbReference type="ARBA" id="ARBA00022729"/>
    </source>
</evidence>
<organism evidence="4 5">
    <name type="scientific">Merluccius polli</name>
    <name type="common">Benguela hake</name>
    <name type="synonym">Merluccius cadenati</name>
    <dbReference type="NCBI Taxonomy" id="89951"/>
    <lineage>
        <taxon>Eukaryota</taxon>
        <taxon>Metazoa</taxon>
        <taxon>Chordata</taxon>
        <taxon>Craniata</taxon>
        <taxon>Vertebrata</taxon>
        <taxon>Euteleostomi</taxon>
        <taxon>Actinopterygii</taxon>
        <taxon>Neopterygii</taxon>
        <taxon>Teleostei</taxon>
        <taxon>Neoteleostei</taxon>
        <taxon>Acanthomorphata</taxon>
        <taxon>Zeiogadaria</taxon>
        <taxon>Gadariae</taxon>
        <taxon>Gadiformes</taxon>
        <taxon>Gadoidei</taxon>
        <taxon>Merlucciidae</taxon>
        <taxon>Merluccius</taxon>
    </lineage>
</organism>
<protein>
    <submittedName>
        <fullName evidence="4">Fc receptor-like protein 4</fullName>
    </submittedName>
</protein>
<dbReference type="PROSITE" id="PS50835">
    <property type="entry name" value="IG_LIKE"/>
    <property type="match status" value="3"/>
</dbReference>
<keyword evidence="2" id="KW-1015">Disulfide bond</keyword>
<dbReference type="GO" id="GO:0006955">
    <property type="term" value="P:immune response"/>
    <property type="evidence" value="ECO:0007669"/>
    <property type="project" value="TreeGrafter"/>
</dbReference>
<accession>A0AA47NNE6</accession>
<dbReference type="InterPro" id="IPR036179">
    <property type="entry name" value="Ig-like_dom_sf"/>
</dbReference>
<dbReference type="CDD" id="cd00096">
    <property type="entry name" value="Ig"/>
    <property type="match status" value="1"/>
</dbReference>
<keyword evidence="1" id="KW-0732">Signal</keyword>
<dbReference type="GO" id="GO:0007166">
    <property type="term" value="P:cell surface receptor signaling pathway"/>
    <property type="evidence" value="ECO:0007669"/>
    <property type="project" value="TreeGrafter"/>
</dbReference>
<evidence type="ECO:0000313" key="4">
    <source>
        <dbReference type="EMBL" id="KAK0131613.1"/>
    </source>
</evidence>
<dbReference type="EMBL" id="JAOPHQ010006470">
    <property type="protein sequence ID" value="KAK0131613.1"/>
    <property type="molecule type" value="Genomic_DNA"/>
</dbReference>
<dbReference type="GO" id="GO:0004888">
    <property type="term" value="F:transmembrane signaling receptor activity"/>
    <property type="evidence" value="ECO:0007669"/>
    <property type="project" value="TreeGrafter"/>
</dbReference>
<name>A0AA47NNE6_MERPO</name>
<dbReference type="InterPro" id="IPR003599">
    <property type="entry name" value="Ig_sub"/>
</dbReference>
<comment type="caution">
    <text evidence="4">The sequence shown here is derived from an EMBL/GenBank/DDBJ whole genome shotgun (WGS) entry which is preliminary data.</text>
</comment>
<dbReference type="SMART" id="SM00408">
    <property type="entry name" value="IGc2"/>
    <property type="match status" value="2"/>
</dbReference>
<feature type="domain" description="Ig-like" evidence="3">
    <location>
        <begin position="125"/>
        <end position="197"/>
    </location>
</feature>
<proteinExistence type="predicted"/>
<dbReference type="InterPro" id="IPR050488">
    <property type="entry name" value="Ig_Fc_receptor"/>
</dbReference>
<evidence type="ECO:0000259" key="3">
    <source>
        <dbReference type="PROSITE" id="PS50835"/>
    </source>
</evidence>
<dbReference type="GO" id="GO:0009897">
    <property type="term" value="C:external side of plasma membrane"/>
    <property type="evidence" value="ECO:0007669"/>
    <property type="project" value="TreeGrafter"/>
</dbReference>
<gene>
    <name evidence="4" type="primary">FCRL4_1</name>
    <name evidence="4" type="ORF">N1851_033677</name>
</gene>
<dbReference type="InterPro" id="IPR013783">
    <property type="entry name" value="Ig-like_fold"/>
</dbReference>
<dbReference type="AlphaFoldDB" id="A0AA47NNE6"/>
<dbReference type="PANTHER" id="PTHR11481:SF64">
    <property type="entry name" value="FC RECEPTOR-LIKE PROTEIN 4"/>
    <property type="match status" value="1"/>
</dbReference>
<reference evidence="4" key="1">
    <citation type="journal article" date="2023" name="Front. Mar. Sci.">
        <title>A new Merluccius polli reference genome to investigate the effects of global change in West African waters.</title>
        <authorList>
            <person name="Mateo J.L."/>
            <person name="Blanco-Fernandez C."/>
            <person name="Garcia-Vazquez E."/>
            <person name="Machado-Schiaffino G."/>
        </authorList>
    </citation>
    <scope>NUCLEOTIDE SEQUENCE</scope>
    <source>
        <strain evidence="4">C29</strain>
        <tissue evidence="4">Fin</tissue>
    </source>
</reference>
<evidence type="ECO:0000256" key="2">
    <source>
        <dbReference type="ARBA" id="ARBA00023157"/>
    </source>
</evidence>
<feature type="domain" description="Ig-like" evidence="3">
    <location>
        <begin position="15"/>
        <end position="104"/>
    </location>
</feature>
<dbReference type="Proteomes" id="UP001174136">
    <property type="component" value="Unassembled WGS sequence"/>
</dbReference>
<keyword evidence="4" id="KW-0675">Receptor</keyword>
<evidence type="ECO:0000313" key="5">
    <source>
        <dbReference type="Proteomes" id="UP001174136"/>
    </source>
</evidence>
<dbReference type="SUPFAM" id="SSF48726">
    <property type="entry name" value="Immunoglobulin"/>
    <property type="match status" value="1"/>
</dbReference>